<organism evidence="1 2">
    <name type="scientific">Portunus trituberculatus</name>
    <name type="common">Swimming crab</name>
    <name type="synonym">Neptunus trituberculatus</name>
    <dbReference type="NCBI Taxonomy" id="210409"/>
    <lineage>
        <taxon>Eukaryota</taxon>
        <taxon>Metazoa</taxon>
        <taxon>Ecdysozoa</taxon>
        <taxon>Arthropoda</taxon>
        <taxon>Crustacea</taxon>
        <taxon>Multicrustacea</taxon>
        <taxon>Malacostraca</taxon>
        <taxon>Eumalacostraca</taxon>
        <taxon>Eucarida</taxon>
        <taxon>Decapoda</taxon>
        <taxon>Pleocyemata</taxon>
        <taxon>Brachyura</taxon>
        <taxon>Eubrachyura</taxon>
        <taxon>Portunoidea</taxon>
        <taxon>Portunidae</taxon>
        <taxon>Portuninae</taxon>
        <taxon>Portunus</taxon>
    </lineage>
</organism>
<evidence type="ECO:0000313" key="2">
    <source>
        <dbReference type="Proteomes" id="UP000324222"/>
    </source>
</evidence>
<gene>
    <name evidence="1" type="ORF">E2C01_048948</name>
</gene>
<dbReference type="EMBL" id="VSRR010012822">
    <property type="protein sequence ID" value="MPC55018.1"/>
    <property type="molecule type" value="Genomic_DNA"/>
</dbReference>
<comment type="caution">
    <text evidence="1">The sequence shown here is derived from an EMBL/GenBank/DDBJ whole genome shotgun (WGS) entry which is preliminary data.</text>
</comment>
<dbReference type="Proteomes" id="UP000324222">
    <property type="component" value="Unassembled WGS sequence"/>
</dbReference>
<protein>
    <submittedName>
        <fullName evidence="1">Uncharacterized protein</fullName>
    </submittedName>
</protein>
<accession>A0A5B7GCW8</accession>
<keyword evidence="2" id="KW-1185">Reference proteome</keyword>
<reference evidence="1 2" key="1">
    <citation type="submission" date="2019-05" db="EMBL/GenBank/DDBJ databases">
        <title>Another draft genome of Portunus trituberculatus and its Hox gene families provides insights of decapod evolution.</title>
        <authorList>
            <person name="Jeong J.-H."/>
            <person name="Song I."/>
            <person name="Kim S."/>
            <person name="Choi T."/>
            <person name="Kim D."/>
            <person name="Ryu S."/>
            <person name="Kim W."/>
        </authorList>
    </citation>
    <scope>NUCLEOTIDE SEQUENCE [LARGE SCALE GENOMIC DNA]</scope>
    <source>
        <tissue evidence="1">Muscle</tissue>
    </source>
</reference>
<proteinExistence type="predicted"/>
<evidence type="ECO:0000313" key="1">
    <source>
        <dbReference type="EMBL" id="MPC55018.1"/>
    </source>
</evidence>
<dbReference type="AlphaFoldDB" id="A0A5B7GCW8"/>
<name>A0A5B7GCW8_PORTR</name>
<sequence>MGCNSPAMKRLQETDGRNDKTVRFDSTLFNNSPIGPSREGYCMQILERARFSMWWPRGLLQYHQREGQQPQLYPVELMVCQ</sequence>